<dbReference type="EMBL" id="ML000724">
    <property type="protein sequence ID" value="RKO83893.1"/>
    <property type="molecule type" value="Genomic_DNA"/>
</dbReference>
<dbReference type="AlphaFoldDB" id="A0A4P9VYQ4"/>
<evidence type="ECO:0000256" key="1">
    <source>
        <dbReference type="SAM" id="MobiDB-lite"/>
    </source>
</evidence>
<protein>
    <submittedName>
        <fullName evidence="2">Uncharacterized protein</fullName>
    </submittedName>
</protein>
<feature type="region of interest" description="Disordered" evidence="1">
    <location>
        <begin position="40"/>
        <end position="71"/>
    </location>
</feature>
<evidence type="ECO:0000313" key="3">
    <source>
        <dbReference type="Proteomes" id="UP000269721"/>
    </source>
</evidence>
<evidence type="ECO:0000313" key="2">
    <source>
        <dbReference type="EMBL" id="RKO83893.1"/>
    </source>
</evidence>
<sequence>MTSPHPSDTSFTATLESPYAVAEAVCLVTMYTAASPLQFDVRTGSSKDPSRQKSGHCAHDHANSPACKEKNADSCKRSCSVQEMLADSANTNLEMLGADDACGGRSFEDLEQKWLVNSGTTSTMMADRSFFKESKRISSSLMVGNRCSVHVKGFGPLNTLQLSGGFRHSSNPTAPFNICKSLCALTIVVPKLSLRVIAGIRMDTLLKNDHADLSDTVKADDRTPAPEQDANFPINHLEPIAAEERAYVKSSNCTMLNLLLIARN</sequence>
<feature type="compositionally biased region" description="Basic and acidic residues" evidence="1">
    <location>
        <begin position="57"/>
        <end position="71"/>
    </location>
</feature>
<keyword evidence="3" id="KW-1185">Reference proteome</keyword>
<name>A0A4P9VYQ4_9FUNG</name>
<dbReference type="Proteomes" id="UP000269721">
    <property type="component" value="Unassembled WGS sequence"/>
</dbReference>
<gene>
    <name evidence="2" type="ORF">BDK51DRAFT_49167</name>
</gene>
<organism evidence="2 3">
    <name type="scientific">Blyttiomyces helicus</name>
    <dbReference type="NCBI Taxonomy" id="388810"/>
    <lineage>
        <taxon>Eukaryota</taxon>
        <taxon>Fungi</taxon>
        <taxon>Fungi incertae sedis</taxon>
        <taxon>Chytridiomycota</taxon>
        <taxon>Chytridiomycota incertae sedis</taxon>
        <taxon>Chytridiomycetes</taxon>
        <taxon>Chytridiomycetes incertae sedis</taxon>
        <taxon>Blyttiomyces</taxon>
    </lineage>
</organism>
<reference evidence="3" key="1">
    <citation type="journal article" date="2018" name="Nat. Microbiol.">
        <title>Leveraging single-cell genomics to expand the fungal tree of life.</title>
        <authorList>
            <person name="Ahrendt S.R."/>
            <person name="Quandt C.A."/>
            <person name="Ciobanu D."/>
            <person name="Clum A."/>
            <person name="Salamov A."/>
            <person name="Andreopoulos B."/>
            <person name="Cheng J.F."/>
            <person name="Woyke T."/>
            <person name="Pelin A."/>
            <person name="Henrissat B."/>
            <person name="Reynolds N.K."/>
            <person name="Benny G.L."/>
            <person name="Smith M.E."/>
            <person name="James T.Y."/>
            <person name="Grigoriev I.V."/>
        </authorList>
    </citation>
    <scope>NUCLEOTIDE SEQUENCE [LARGE SCALE GENOMIC DNA]</scope>
</reference>
<proteinExistence type="predicted"/>
<accession>A0A4P9VYQ4</accession>